<dbReference type="RefSeq" id="WP_234687289.1">
    <property type="nucleotide sequence ID" value="NZ_CAHPSC010000001.1"/>
</dbReference>
<dbReference type="Proteomes" id="UP000834458">
    <property type="component" value="Unassembled WGS sequence"/>
</dbReference>
<organism evidence="1 2">
    <name type="scientific">Comamonas aquatica</name>
    <dbReference type="NCBI Taxonomy" id="225991"/>
    <lineage>
        <taxon>Bacteria</taxon>
        <taxon>Pseudomonadati</taxon>
        <taxon>Pseudomonadota</taxon>
        <taxon>Betaproteobacteria</taxon>
        <taxon>Burkholderiales</taxon>
        <taxon>Comamonadaceae</taxon>
        <taxon>Comamonas</taxon>
    </lineage>
</organism>
<sequence>MKWDLSSDEGLDAALCNFEAGHDPVLALQLAEYFNQRLKDADVVSIQEPLLIRYFRIVMGRLCDDTDEWHKQRKRSTPEQAFGFTLARGKHQREDTELRDIRCAAYVVWARRQGQTKLEAIGEAANRFHSADAGDKAVEKAYLKYQDVFNGFPASVLENLFA</sequence>
<protein>
    <submittedName>
        <fullName evidence="1">Uncharacterized protein</fullName>
    </submittedName>
</protein>
<gene>
    <name evidence="1" type="ORF">GHA_00033</name>
</gene>
<proteinExistence type="predicted"/>
<evidence type="ECO:0000313" key="2">
    <source>
        <dbReference type="Proteomes" id="UP000834458"/>
    </source>
</evidence>
<dbReference type="AlphaFoldDB" id="A0AA35D4L9"/>
<dbReference type="EMBL" id="CAHPSC010000001">
    <property type="protein sequence ID" value="CAB5656411.1"/>
    <property type="molecule type" value="Genomic_DNA"/>
</dbReference>
<comment type="caution">
    <text evidence="1">The sequence shown here is derived from an EMBL/GenBank/DDBJ whole genome shotgun (WGS) entry which is preliminary data.</text>
</comment>
<reference evidence="1" key="1">
    <citation type="submission" date="2020-05" db="EMBL/GenBank/DDBJ databases">
        <authorList>
            <person name="Delgado-Blas J."/>
        </authorList>
    </citation>
    <scope>NUCLEOTIDE SEQUENCE</scope>
    <source>
        <strain evidence="1">BB1454</strain>
    </source>
</reference>
<name>A0AA35D4L9_9BURK</name>
<accession>A0AA35D4L9</accession>
<evidence type="ECO:0000313" key="1">
    <source>
        <dbReference type="EMBL" id="CAB5656411.1"/>
    </source>
</evidence>